<evidence type="ECO:0000256" key="1">
    <source>
        <dbReference type="ARBA" id="ARBA00023015"/>
    </source>
</evidence>
<accession>A0A7X6L8V5</accession>
<dbReference type="Proteomes" id="UP000540698">
    <property type="component" value="Unassembled WGS sequence"/>
</dbReference>
<dbReference type="PROSITE" id="PS50995">
    <property type="entry name" value="HTH_MARR_2"/>
    <property type="match status" value="1"/>
</dbReference>
<sequence>MSMTEQRTDAVDAIVAQWERERPDLDLEAMGVVGRLGRLLVVAEREIEAVFGKHGLQRGEFDVLAALRRSGEPFELNPSVLADTLMLSRAGMTGRLDRLESAGLVRRVADAKDRRAVRVALTAAGRELVDTVVTEHTANETRMLSVLTAGERTELDRIARILLTSMEPDA</sequence>
<evidence type="ECO:0000313" key="5">
    <source>
        <dbReference type="EMBL" id="NKY29893.1"/>
    </source>
</evidence>
<dbReference type="InterPro" id="IPR036390">
    <property type="entry name" value="WH_DNA-bd_sf"/>
</dbReference>
<comment type="caution">
    <text evidence="5">The sequence shown here is derived from an EMBL/GenBank/DDBJ whole genome shotgun (WGS) entry which is preliminary data.</text>
</comment>
<gene>
    <name evidence="5" type="ORF">HGB38_27325</name>
</gene>
<evidence type="ECO:0000313" key="6">
    <source>
        <dbReference type="Proteomes" id="UP000540698"/>
    </source>
</evidence>
<dbReference type="AlphaFoldDB" id="A0A7X6L8V5"/>
<keyword evidence="2" id="KW-0238">DNA-binding</keyword>
<keyword evidence="1" id="KW-0805">Transcription regulation</keyword>
<protein>
    <submittedName>
        <fullName evidence="5">MarR family transcriptional regulator</fullName>
    </submittedName>
</protein>
<dbReference type="GO" id="GO:0003700">
    <property type="term" value="F:DNA-binding transcription factor activity"/>
    <property type="evidence" value="ECO:0007669"/>
    <property type="project" value="InterPro"/>
</dbReference>
<keyword evidence="6" id="KW-1185">Reference proteome</keyword>
<feature type="domain" description="HTH marR-type" evidence="4">
    <location>
        <begin position="26"/>
        <end position="164"/>
    </location>
</feature>
<dbReference type="Pfam" id="PF12802">
    <property type="entry name" value="MarR_2"/>
    <property type="match status" value="1"/>
</dbReference>
<dbReference type="SUPFAM" id="SSF46785">
    <property type="entry name" value="Winged helix' DNA-binding domain"/>
    <property type="match status" value="1"/>
</dbReference>
<dbReference type="PRINTS" id="PR00598">
    <property type="entry name" value="HTHMARR"/>
</dbReference>
<dbReference type="PANTHER" id="PTHR42756:SF1">
    <property type="entry name" value="TRANSCRIPTIONAL REPRESSOR OF EMRAB OPERON"/>
    <property type="match status" value="1"/>
</dbReference>
<dbReference type="InterPro" id="IPR036388">
    <property type="entry name" value="WH-like_DNA-bd_sf"/>
</dbReference>
<dbReference type="InterPro" id="IPR000835">
    <property type="entry name" value="HTH_MarR-typ"/>
</dbReference>
<name>A0A7X6L8V5_9NOCA</name>
<dbReference type="EMBL" id="JAAXOS010000014">
    <property type="protein sequence ID" value="NKY29893.1"/>
    <property type="molecule type" value="Genomic_DNA"/>
</dbReference>
<dbReference type="Gene3D" id="1.10.10.10">
    <property type="entry name" value="Winged helix-like DNA-binding domain superfamily/Winged helix DNA-binding domain"/>
    <property type="match status" value="1"/>
</dbReference>
<organism evidence="5 6">
    <name type="scientific">Nocardia gamkensis</name>
    <dbReference type="NCBI Taxonomy" id="352869"/>
    <lineage>
        <taxon>Bacteria</taxon>
        <taxon>Bacillati</taxon>
        <taxon>Actinomycetota</taxon>
        <taxon>Actinomycetes</taxon>
        <taxon>Mycobacteriales</taxon>
        <taxon>Nocardiaceae</taxon>
        <taxon>Nocardia</taxon>
    </lineage>
</organism>
<reference evidence="5 6" key="1">
    <citation type="submission" date="2020-04" db="EMBL/GenBank/DDBJ databases">
        <title>MicrobeNet Type strains.</title>
        <authorList>
            <person name="Nicholson A.C."/>
        </authorList>
    </citation>
    <scope>NUCLEOTIDE SEQUENCE [LARGE SCALE GENOMIC DNA]</scope>
    <source>
        <strain evidence="5 6">DSM 44956</strain>
    </source>
</reference>
<evidence type="ECO:0000256" key="3">
    <source>
        <dbReference type="ARBA" id="ARBA00023163"/>
    </source>
</evidence>
<proteinExistence type="predicted"/>
<evidence type="ECO:0000256" key="2">
    <source>
        <dbReference type="ARBA" id="ARBA00023125"/>
    </source>
</evidence>
<keyword evidence="3" id="KW-0804">Transcription</keyword>
<dbReference type="SMART" id="SM00347">
    <property type="entry name" value="HTH_MARR"/>
    <property type="match status" value="1"/>
</dbReference>
<evidence type="ECO:0000259" key="4">
    <source>
        <dbReference type="PROSITE" id="PS50995"/>
    </source>
</evidence>
<dbReference type="GO" id="GO:0003677">
    <property type="term" value="F:DNA binding"/>
    <property type="evidence" value="ECO:0007669"/>
    <property type="project" value="UniProtKB-KW"/>
</dbReference>
<dbReference type="PANTHER" id="PTHR42756">
    <property type="entry name" value="TRANSCRIPTIONAL REGULATOR, MARR"/>
    <property type="match status" value="1"/>
</dbReference>